<dbReference type="Proteomes" id="UP000070163">
    <property type="component" value="Unassembled WGS sequence"/>
</dbReference>
<evidence type="ECO:0000313" key="4">
    <source>
        <dbReference type="Proteomes" id="UP000070163"/>
    </source>
</evidence>
<proteinExistence type="predicted"/>
<feature type="domain" description="GAF" evidence="2">
    <location>
        <begin position="6"/>
        <end position="117"/>
    </location>
</feature>
<dbReference type="EMBL" id="LHXJ01000026">
    <property type="protein sequence ID" value="KXA91001.1"/>
    <property type="molecule type" value="Genomic_DNA"/>
</dbReference>
<dbReference type="InterPro" id="IPR003018">
    <property type="entry name" value="GAF"/>
</dbReference>
<accession>A0A133U9Y3</accession>
<reference evidence="3 4" key="1">
    <citation type="journal article" date="2016" name="Sci. Rep.">
        <title>Metabolic traits of an uncultured archaeal lineage -MSBL1- from brine pools of the Red Sea.</title>
        <authorList>
            <person name="Mwirichia R."/>
            <person name="Alam I."/>
            <person name="Rashid M."/>
            <person name="Vinu M."/>
            <person name="Ba-Alawi W."/>
            <person name="Anthony Kamau A."/>
            <person name="Kamanda Ngugi D."/>
            <person name="Goker M."/>
            <person name="Klenk H.P."/>
            <person name="Bajic V."/>
            <person name="Stingl U."/>
        </authorList>
    </citation>
    <scope>NUCLEOTIDE SEQUENCE [LARGE SCALE GENOMIC DNA]</scope>
    <source>
        <strain evidence="3">SCGC-AAA259A05</strain>
    </source>
</reference>
<evidence type="ECO:0000313" key="3">
    <source>
        <dbReference type="EMBL" id="KXA91001.1"/>
    </source>
</evidence>
<dbReference type="PANTHER" id="PTHR43102">
    <property type="entry name" value="SLR1143 PROTEIN"/>
    <property type="match status" value="1"/>
</dbReference>
<dbReference type="Pfam" id="PF13185">
    <property type="entry name" value="GAF_2"/>
    <property type="match status" value="1"/>
</dbReference>
<organism evidence="3 4">
    <name type="scientific">candidate division MSBL1 archaeon SCGC-AAA259A05</name>
    <dbReference type="NCBI Taxonomy" id="1698259"/>
    <lineage>
        <taxon>Archaea</taxon>
        <taxon>Methanobacteriati</taxon>
        <taxon>Methanobacteriota</taxon>
        <taxon>candidate division MSBL1</taxon>
    </lineage>
</organism>
<dbReference type="InterPro" id="IPR029016">
    <property type="entry name" value="GAF-like_dom_sf"/>
</dbReference>
<dbReference type="PANTHER" id="PTHR43102:SF2">
    <property type="entry name" value="GAF DOMAIN-CONTAINING PROTEIN"/>
    <property type="match status" value="1"/>
</dbReference>
<dbReference type="Gene3D" id="3.30.450.40">
    <property type="match status" value="1"/>
</dbReference>
<name>A0A133U9Y3_9EURY</name>
<protein>
    <recommendedName>
        <fullName evidence="2">GAF domain-containing protein</fullName>
    </recommendedName>
</protein>
<keyword evidence="4" id="KW-1185">Reference proteome</keyword>
<comment type="caution">
    <text evidence="3">The sequence shown here is derived from an EMBL/GenBank/DDBJ whole genome shotgun (WGS) entry which is preliminary data.</text>
</comment>
<sequence>MAEIIDVPAGLIMRINPPQIEVFRASKSEENSYEAGEKEDLAGLYCEKVIKSRDKLLVPHAQKDEKWKNNPDVELGMVSYLGFPLEWPDGDVFGTICVLDSKENRYGDTYEALMKEFKELVETHLKLIHQREELKNQIQEREEAEKREDFLHSLLRHDVRNKVQIVQDVDTDITIQKISPPFGLCCTRWDGEPQGSGEARGLF</sequence>
<dbReference type="SUPFAM" id="SSF55781">
    <property type="entry name" value="GAF domain-like"/>
    <property type="match status" value="1"/>
</dbReference>
<gene>
    <name evidence="3" type="ORF">AKJ57_02885</name>
</gene>
<evidence type="ECO:0000259" key="2">
    <source>
        <dbReference type="Pfam" id="PF13185"/>
    </source>
</evidence>
<keyword evidence="1" id="KW-0175">Coiled coil</keyword>
<evidence type="ECO:0000256" key="1">
    <source>
        <dbReference type="SAM" id="Coils"/>
    </source>
</evidence>
<feature type="coiled-coil region" evidence="1">
    <location>
        <begin position="117"/>
        <end position="147"/>
    </location>
</feature>
<dbReference type="AlphaFoldDB" id="A0A133U9Y3"/>